<name>A0A2I0I7I7_PUNGR</name>
<feature type="compositionally biased region" description="Low complexity" evidence="1">
    <location>
        <begin position="1"/>
        <end position="11"/>
    </location>
</feature>
<proteinExistence type="predicted"/>
<dbReference type="Proteomes" id="UP000233551">
    <property type="component" value="Unassembled WGS sequence"/>
</dbReference>
<dbReference type="EMBL" id="PGOL01003681">
    <property type="protein sequence ID" value="PKI39947.1"/>
    <property type="molecule type" value="Genomic_DNA"/>
</dbReference>
<protein>
    <submittedName>
        <fullName evidence="2">Uncharacterized protein</fullName>
    </submittedName>
</protein>
<feature type="region of interest" description="Disordered" evidence="1">
    <location>
        <begin position="1"/>
        <end position="23"/>
    </location>
</feature>
<sequence>MDIDGGASIVGSDGGGGTAAWSVTSGGGMLTGWTAGACIEGVSPLSGAWVNGTQGFRSTVSPYPGGGLEFEEVDSTWASGDGIGGGIAPECAGGAPAGVGGGGA</sequence>
<dbReference type="AlphaFoldDB" id="A0A2I0I7I7"/>
<comment type="caution">
    <text evidence="2">The sequence shown here is derived from an EMBL/GenBank/DDBJ whole genome shotgun (WGS) entry which is preliminary data.</text>
</comment>
<gene>
    <name evidence="2" type="ORF">CRG98_039610</name>
</gene>
<organism evidence="2 3">
    <name type="scientific">Punica granatum</name>
    <name type="common">Pomegranate</name>
    <dbReference type="NCBI Taxonomy" id="22663"/>
    <lineage>
        <taxon>Eukaryota</taxon>
        <taxon>Viridiplantae</taxon>
        <taxon>Streptophyta</taxon>
        <taxon>Embryophyta</taxon>
        <taxon>Tracheophyta</taxon>
        <taxon>Spermatophyta</taxon>
        <taxon>Magnoliopsida</taxon>
        <taxon>eudicotyledons</taxon>
        <taxon>Gunneridae</taxon>
        <taxon>Pentapetalae</taxon>
        <taxon>rosids</taxon>
        <taxon>malvids</taxon>
        <taxon>Myrtales</taxon>
        <taxon>Lythraceae</taxon>
        <taxon>Punica</taxon>
    </lineage>
</organism>
<accession>A0A2I0I7I7</accession>
<evidence type="ECO:0000313" key="3">
    <source>
        <dbReference type="Proteomes" id="UP000233551"/>
    </source>
</evidence>
<evidence type="ECO:0000256" key="1">
    <source>
        <dbReference type="SAM" id="MobiDB-lite"/>
    </source>
</evidence>
<evidence type="ECO:0000313" key="2">
    <source>
        <dbReference type="EMBL" id="PKI39947.1"/>
    </source>
</evidence>
<keyword evidence="3" id="KW-1185">Reference proteome</keyword>
<reference evidence="2 3" key="1">
    <citation type="submission" date="2017-11" db="EMBL/GenBank/DDBJ databases">
        <title>De-novo sequencing of pomegranate (Punica granatum L.) genome.</title>
        <authorList>
            <person name="Akparov Z."/>
            <person name="Amiraslanov A."/>
            <person name="Hajiyeva S."/>
            <person name="Abbasov M."/>
            <person name="Kaur K."/>
            <person name="Hamwieh A."/>
            <person name="Solovyev V."/>
            <person name="Salamov A."/>
            <person name="Braich B."/>
            <person name="Kosarev P."/>
            <person name="Mahmoud A."/>
            <person name="Hajiyev E."/>
            <person name="Babayeva S."/>
            <person name="Izzatullayeva V."/>
            <person name="Mammadov A."/>
            <person name="Mammadov A."/>
            <person name="Sharifova S."/>
            <person name="Ojaghi J."/>
            <person name="Eynullazada K."/>
            <person name="Bayramov B."/>
            <person name="Abdulazimova A."/>
            <person name="Shahmuradov I."/>
        </authorList>
    </citation>
    <scope>NUCLEOTIDE SEQUENCE [LARGE SCALE GENOMIC DNA]</scope>
    <source>
        <strain evidence="3">cv. AG2017</strain>
        <tissue evidence="2">Leaf</tissue>
    </source>
</reference>